<accession>A0A482MSI6</accession>
<sequence length="93" mass="10142">MAIKLDKTKPYGVIRGQQTGAVKLAFYQNGHYFDPKGEYVDLNPTPVKEPEAPVIPVKEPEPEVPVVVEEPVAAVKPKAKAKVQLPPGLPTKE</sequence>
<proteinExistence type="predicted"/>
<organism evidence="1 2">
    <name type="scientific">Escherichia phage PTXU04</name>
    <dbReference type="NCBI Taxonomy" id="2508206"/>
    <lineage>
        <taxon>Viruses</taxon>
        <taxon>Duplodnaviria</taxon>
        <taxon>Heunggongvirae</taxon>
        <taxon>Uroviricota</taxon>
        <taxon>Caudoviricetes</taxon>
        <taxon>Xuquatrovirus</taxon>
        <taxon>Xuquatrovirus PTXU04</taxon>
    </lineage>
</organism>
<dbReference type="Proteomes" id="UP000307461">
    <property type="component" value="Segment"/>
</dbReference>
<protein>
    <submittedName>
        <fullName evidence="1">Uncharacterized protein</fullName>
    </submittedName>
</protein>
<dbReference type="EMBL" id="MK373772">
    <property type="protein sequence ID" value="QBQ76628.1"/>
    <property type="molecule type" value="Genomic_DNA"/>
</dbReference>
<gene>
    <name evidence="1" type="ORF">PTXU04_00014</name>
</gene>
<evidence type="ECO:0000313" key="1">
    <source>
        <dbReference type="EMBL" id="QBQ76628.1"/>
    </source>
</evidence>
<keyword evidence="2" id="KW-1185">Reference proteome</keyword>
<reference evidence="1 2" key="1">
    <citation type="submission" date="2019-01" db="EMBL/GenBank/DDBJ databases">
        <title>Still something new to discover - new insights into E. coli phage diversity and taxonomy.</title>
        <authorList>
            <person name="Korf I.H.E."/>
            <person name="Adriaennsens E."/>
            <person name="Dreiseikelmann B."/>
            <person name="Kropinski A."/>
            <person name="Nimtz M."/>
            <person name="Meier-Kolthoff J.P."/>
            <person name="Rohde M."/>
            <person name="van Raaij M."/>
            <person name="Wittmann J."/>
        </authorList>
    </citation>
    <scope>NUCLEOTIDE SEQUENCE [LARGE SCALE GENOMIC DNA]</scope>
</reference>
<evidence type="ECO:0000313" key="2">
    <source>
        <dbReference type="Proteomes" id="UP000307461"/>
    </source>
</evidence>
<name>A0A482MSI6_9CAUD</name>